<dbReference type="GO" id="GO:0032259">
    <property type="term" value="P:methylation"/>
    <property type="evidence" value="ECO:0007669"/>
    <property type="project" value="UniProtKB-KW"/>
</dbReference>
<keyword evidence="2" id="KW-0489">Methyltransferase</keyword>
<keyword evidence="3" id="KW-0808">Transferase</keyword>
<dbReference type="PANTHER" id="PTHR12049:SF7">
    <property type="entry name" value="PROTEIN ARGININE METHYLTRANSFERASE NDUFAF7, MITOCHONDRIAL"/>
    <property type="match status" value="1"/>
</dbReference>
<gene>
    <name evidence="5" type="ORF">KBTEX_01336</name>
</gene>
<keyword evidence="4" id="KW-0496">Mitochondrion</keyword>
<accession>A0A5B8RE52</accession>
<evidence type="ECO:0000256" key="3">
    <source>
        <dbReference type="ARBA" id="ARBA00022679"/>
    </source>
</evidence>
<evidence type="ECO:0000313" key="5">
    <source>
        <dbReference type="EMBL" id="QEA05017.1"/>
    </source>
</evidence>
<name>A0A5B8RE52_9ZZZZ</name>
<dbReference type="InterPro" id="IPR003788">
    <property type="entry name" value="NDUFAF7"/>
</dbReference>
<evidence type="ECO:0000256" key="2">
    <source>
        <dbReference type="ARBA" id="ARBA00022603"/>
    </source>
</evidence>
<evidence type="ECO:0000256" key="4">
    <source>
        <dbReference type="ARBA" id="ARBA00023128"/>
    </source>
</evidence>
<sequence>MADALPLPDTDAAAHSGRLVERIVAAIDAAGGTVGFDRFMEMALYEPGLGYYSAGQPRFGAGGDYTTAPLTTPLFSRTLARQCAEVLARMDGGDILEFGAGTGRMAADILLELDALGEAPRRYFILEVSAALREEQARTLADALPDGLYERVDWLERLPEAPLDGVILANEVLDALPVRRFQVSEDGLHSLAVGHDRGHLAYRLSEPDTATRKAVAAIEADLDTPLPRGYSSEYCPALDGWIGALADSLRHGVALLVDYGYPRREYYHPERAMGTLLCHYRHRAHDDALWYPGLQDITASVDFTAAARAACAAGLDVLGFTTQAHFLLGAGLPGLIEAEMAAGTEAGVIAAQQAKPLVMPAGMGERFKVLYLGRGMNEPLTGLSVADQTGRLGALTSRR</sequence>
<proteinExistence type="predicted"/>
<dbReference type="PANTHER" id="PTHR12049">
    <property type="entry name" value="PROTEIN ARGININE METHYLTRANSFERASE NDUFAF7, MITOCHONDRIAL"/>
    <property type="match status" value="1"/>
</dbReference>
<organism evidence="5">
    <name type="scientific">uncultured organism</name>
    <dbReference type="NCBI Taxonomy" id="155900"/>
    <lineage>
        <taxon>unclassified sequences</taxon>
        <taxon>environmental samples</taxon>
    </lineage>
</organism>
<dbReference type="Pfam" id="PF02636">
    <property type="entry name" value="Methyltransf_28"/>
    <property type="match status" value="1"/>
</dbReference>
<dbReference type="Gene3D" id="3.40.50.12710">
    <property type="match status" value="1"/>
</dbReference>
<comment type="subcellular location">
    <subcellularLocation>
        <location evidence="1">Mitochondrion</location>
    </subcellularLocation>
</comment>
<dbReference type="InterPro" id="IPR038375">
    <property type="entry name" value="NDUFAF7_sf"/>
</dbReference>
<evidence type="ECO:0000256" key="1">
    <source>
        <dbReference type="ARBA" id="ARBA00004173"/>
    </source>
</evidence>
<dbReference type="EMBL" id="MN079093">
    <property type="protein sequence ID" value="QEA05017.1"/>
    <property type="molecule type" value="Genomic_DNA"/>
</dbReference>
<dbReference type="InterPro" id="IPR029063">
    <property type="entry name" value="SAM-dependent_MTases_sf"/>
</dbReference>
<protein>
    <recommendedName>
        <fullName evidence="6">S-adenosyl-L-methionine-dependent methyltransferase</fullName>
    </recommendedName>
</protein>
<evidence type="ECO:0008006" key="6">
    <source>
        <dbReference type="Google" id="ProtNLM"/>
    </source>
</evidence>
<dbReference type="SUPFAM" id="SSF53335">
    <property type="entry name" value="S-adenosyl-L-methionine-dependent methyltransferases"/>
    <property type="match status" value="1"/>
</dbReference>
<dbReference type="AlphaFoldDB" id="A0A5B8RE52"/>
<reference evidence="5" key="1">
    <citation type="submission" date="2019-06" db="EMBL/GenBank/DDBJ databases">
        <authorList>
            <person name="Murdoch R.W."/>
            <person name="Fathepure B."/>
        </authorList>
    </citation>
    <scope>NUCLEOTIDE SEQUENCE</scope>
</reference>
<dbReference type="GO" id="GO:0035243">
    <property type="term" value="F:protein-arginine omega-N symmetric methyltransferase activity"/>
    <property type="evidence" value="ECO:0007669"/>
    <property type="project" value="TreeGrafter"/>
</dbReference>